<dbReference type="EMBL" id="KN882061">
    <property type="protein sequence ID" value="KIY45192.1"/>
    <property type="molecule type" value="Genomic_DNA"/>
</dbReference>
<accession>A0A0D7A2C5</accession>
<sequence>MVIWGRVGVQVCEVATSLYERSKKSLVGNGSYQSYVDATLREVPGVRPAPEEAYLIYWQTGGTVHRRATEIMPGDVTVLRDVRFKGHKGLQAYNQVVGQDGDVIGIISEYEVKKCKLRVFQANQHVGQQTVEVVSYRLDDLKNGDVKVYRVLSDNA</sequence>
<dbReference type="AlphaFoldDB" id="A0A0D7A2C5"/>
<dbReference type="Proteomes" id="UP000054144">
    <property type="component" value="Unassembled WGS sequence"/>
</dbReference>
<keyword evidence="3" id="KW-1185">Reference proteome</keyword>
<name>A0A0D7A2C5_9AGAR</name>
<organism evidence="2 3">
    <name type="scientific">Fistulina hepatica ATCC 64428</name>
    <dbReference type="NCBI Taxonomy" id="1128425"/>
    <lineage>
        <taxon>Eukaryota</taxon>
        <taxon>Fungi</taxon>
        <taxon>Dikarya</taxon>
        <taxon>Basidiomycota</taxon>
        <taxon>Agaricomycotina</taxon>
        <taxon>Agaricomycetes</taxon>
        <taxon>Agaricomycetidae</taxon>
        <taxon>Agaricales</taxon>
        <taxon>Fistulinaceae</taxon>
        <taxon>Fistulina</taxon>
    </lineage>
</organism>
<dbReference type="InterPro" id="IPR057402">
    <property type="entry name" value="AIM3_BBC1_C"/>
</dbReference>
<evidence type="ECO:0000259" key="1">
    <source>
        <dbReference type="Pfam" id="PF25459"/>
    </source>
</evidence>
<gene>
    <name evidence="2" type="ORF">FISHEDRAFT_67131</name>
</gene>
<dbReference type="OrthoDB" id="207120at2759"/>
<evidence type="ECO:0000313" key="3">
    <source>
        <dbReference type="Proteomes" id="UP000054144"/>
    </source>
</evidence>
<dbReference type="Pfam" id="PF25459">
    <property type="entry name" value="AIM3_BBC1_C"/>
    <property type="match status" value="1"/>
</dbReference>
<evidence type="ECO:0000313" key="2">
    <source>
        <dbReference type="EMBL" id="KIY45192.1"/>
    </source>
</evidence>
<reference evidence="2 3" key="1">
    <citation type="journal article" date="2015" name="Fungal Genet. Biol.">
        <title>Evolution of novel wood decay mechanisms in Agaricales revealed by the genome sequences of Fistulina hepatica and Cylindrobasidium torrendii.</title>
        <authorList>
            <person name="Floudas D."/>
            <person name="Held B.W."/>
            <person name="Riley R."/>
            <person name="Nagy L.G."/>
            <person name="Koehler G."/>
            <person name="Ransdell A.S."/>
            <person name="Younus H."/>
            <person name="Chow J."/>
            <person name="Chiniquy J."/>
            <person name="Lipzen A."/>
            <person name="Tritt A."/>
            <person name="Sun H."/>
            <person name="Haridas S."/>
            <person name="LaButti K."/>
            <person name="Ohm R.A."/>
            <person name="Kues U."/>
            <person name="Blanchette R.A."/>
            <person name="Grigoriev I.V."/>
            <person name="Minto R.E."/>
            <person name="Hibbett D.S."/>
        </authorList>
    </citation>
    <scope>NUCLEOTIDE SEQUENCE [LARGE SCALE GENOMIC DNA]</scope>
    <source>
        <strain evidence="2 3">ATCC 64428</strain>
    </source>
</reference>
<proteinExistence type="predicted"/>
<feature type="domain" description="BBC1/AIM3 cysteine proteinase-fold" evidence="1">
    <location>
        <begin position="3"/>
        <end position="154"/>
    </location>
</feature>
<protein>
    <recommendedName>
        <fullName evidence="1">BBC1/AIM3 cysteine proteinase-fold domain-containing protein</fullName>
    </recommendedName>
</protein>